<dbReference type="EMBL" id="CAFBPM010000001">
    <property type="protein sequence ID" value="CAB5008408.1"/>
    <property type="molecule type" value="Genomic_DNA"/>
</dbReference>
<protein>
    <submittedName>
        <fullName evidence="2">Unannotated protein</fullName>
    </submittedName>
</protein>
<dbReference type="EMBL" id="CAFBLT010000001">
    <property type="protein sequence ID" value="CAB4872747.1"/>
    <property type="molecule type" value="Genomic_DNA"/>
</dbReference>
<dbReference type="AlphaFoldDB" id="A0A6J6ZDG7"/>
<gene>
    <name evidence="2" type="ORF">UFOPK3164_00155</name>
    <name evidence="3" type="ORF">UFOPK3427_00914</name>
    <name evidence="4" type="ORF">UFOPK4112_00171</name>
</gene>
<feature type="transmembrane region" description="Helical" evidence="1">
    <location>
        <begin position="43"/>
        <end position="66"/>
    </location>
</feature>
<dbReference type="EMBL" id="CAFABE010000004">
    <property type="protein sequence ID" value="CAB4817188.1"/>
    <property type="molecule type" value="Genomic_DNA"/>
</dbReference>
<proteinExistence type="predicted"/>
<reference evidence="2" key="1">
    <citation type="submission" date="2020-05" db="EMBL/GenBank/DDBJ databases">
        <authorList>
            <person name="Chiriac C."/>
            <person name="Salcher M."/>
            <person name="Ghai R."/>
            <person name="Kavagutti S V."/>
        </authorList>
    </citation>
    <scope>NUCLEOTIDE SEQUENCE</scope>
</reference>
<accession>A0A6J6ZDG7</accession>
<evidence type="ECO:0000313" key="4">
    <source>
        <dbReference type="EMBL" id="CAB5008408.1"/>
    </source>
</evidence>
<evidence type="ECO:0000256" key="1">
    <source>
        <dbReference type="SAM" id="Phobius"/>
    </source>
</evidence>
<evidence type="ECO:0000313" key="2">
    <source>
        <dbReference type="EMBL" id="CAB4817188.1"/>
    </source>
</evidence>
<keyword evidence="1" id="KW-0472">Membrane</keyword>
<keyword evidence="1" id="KW-1133">Transmembrane helix</keyword>
<sequence>MAEKSPSSRFGDDWPGKAVDFIDLVVNTINDRVIRPIILIGRAIVFGLLIAVLVVVVAVVVAVAVVRLLDVYAFANHVWISYAILGVVFSLVGLFAWTKRSPSQRDAGDA</sequence>
<feature type="transmembrane region" description="Helical" evidence="1">
    <location>
        <begin position="78"/>
        <end position="97"/>
    </location>
</feature>
<evidence type="ECO:0000313" key="3">
    <source>
        <dbReference type="EMBL" id="CAB4872747.1"/>
    </source>
</evidence>
<organism evidence="2">
    <name type="scientific">freshwater metagenome</name>
    <dbReference type="NCBI Taxonomy" id="449393"/>
    <lineage>
        <taxon>unclassified sequences</taxon>
        <taxon>metagenomes</taxon>
        <taxon>ecological metagenomes</taxon>
    </lineage>
</organism>
<keyword evidence="1" id="KW-0812">Transmembrane</keyword>
<name>A0A6J6ZDG7_9ZZZZ</name>